<reference evidence="2 3" key="1">
    <citation type="journal article" date="2016" name="Nat. Commun.">
        <title>Thousands of microbial genomes shed light on interconnected biogeochemical processes in an aquifer system.</title>
        <authorList>
            <person name="Anantharaman K."/>
            <person name="Brown C.T."/>
            <person name="Hug L.A."/>
            <person name="Sharon I."/>
            <person name="Castelle C.J."/>
            <person name="Probst A.J."/>
            <person name="Thomas B.C."/>
            <person name="Singh A."/>
            <person name="Wilkins M.J."/>
            <person name="Karaoz U."/>
            <person name="Brodie E.L."/>
            <person name="Williams K.H."/>
            <person name="Hubbard S.S."/>
            <person name="Banfield J.F."/>
        </authorList>
    </citation>
    <scope>NUCLEOTIDE SEQUENCE [LARGE SCALE GENOMIC DNA]</scope>
</reference>
<proteinExistence type="predicted"/>
<dbReference type="Proteomes" id="UP000176864">
    <property type="component" value="Unassembled WGS sequence"/>
</dbReference>
<evidence type="ECO:0000313" key="2">
    <source>
        <dbReference type="EMBL" id="OGE79276.1"/>
    </source>
</evidence>
<accession>A0A1F5NNL0</accession>
<protein>
    <recommendedName>
        <fullName evidence="4">Ada DNA repair metal-binding domain-containing protein</fullName>
    </recommendedName>
</protein>
<evidence type="ECO:0000313" key="3">
    <source>
        <dbReference type="Proteomes" id="UP000176864"/>
    </source>
</evidence>
<dbReference type="AlphaFoldDB" id="A0A1F5NNL0"/>
<keyword evidence="1" id="KW-1133">Transmembrane helix</keyword>
<dbReference type="EMBL" id="MFEK01000006">
    <property type="protein sequence ID" value="OGE79276.1"/>
    <property type="molecule type" value="Genomic_DNA"/>
</dbReference>
<evidence type="ECO:0008006" key="4">
    <source>
        <dbReference type="Google" id="ProtNLM"/>
    </source>
</evidence>
<feature type="transmembrane region" description="Helical" evidence="1">
    <location>
        <begin position="38"/>
        <end position="57"/>
    </location>
</feature>
<evidence type="ECO:0000256" key="1">
    <source>
        <dbReference type="SAM" id="Phobius"/>
    </source>
</evidence>
<name>A0A1F5NNL0_9BACT</name>
<keyword evidence="1" id="KW-0472">Membrane</keyword>
<sequence length="157" mass="16998">MFSNTANNSASDNVKTLPRLKAYFSFILSKLKGHEQKIALVLGYVLTASLFYGLGAYQTSQKPPEIKIEEPTIDLTQLNNSLNIAGKQSGGETNSEGQVAGADTSDLNCEGKIKGNISSNSRIYHIPGGSFYKRTIPEACFDTEAEAQAAGFRKSQR</sequence>
<keyword evidence="1" id="KW-0812">Transmembrane</keyword>
<organism evidence="2 3">
    <name type="scientific">Candidatus Doudnabacteria bacterium RIFCSPHIGHO2_01_FULL_46_14</name>
    <dbReference type="NCBI Taxonomy" id="1817824"/>
    <lineage>
        <taxon>Bacteria</taxon>
        <taxon>Candidatus Doudnaibacteriota</taxon>
    </lineage>
</organism>
<gene>
    <name evidence="2" type="ORF">A2751_04775</name>
</gene>
<dbReference type="STRING" id="1817824.A2751_04775"/>
<comment type="caution">
    <text evidence="2">The sequence shown here is derived from an EMBL/GenBank/DDBJ whole genome shotgun (WGS) entry which is preliminary data.</text>
</comment>